<dbReference type="EnsemblMetazoa" id="AALFPA23_024514.R36539">
    <property type="protein sequence ID" value="AALFPA23_024514.P36539"/>
    <property type="gene ID" value="AALFPA23_024514"/>
</dbReference>
<dbReference type="GeneID" id="115268064"/>
<dbReference type="RefSeq" id="XP_029731853.2">
    <property type="nucleotide sequence ID" value="XM_029875993.2"/>
</dbReference>
<reference evidence="4" key="2">
    <citation type="submission" date="2025-05" db="UniProtKB">
        <authorList>
            <consortium name="EnsemblMetazoa"/>
        </authorList>
    </citation>
    <scope>IDENTIFICATION</scope>
    <source>
        <strain evidence="4">Foshan</strain>
    </source>
</reference>
<evidence type="ECO:0000313" key="5">
    <source>
        <dbReference type="Proteomes" id="UP000069940"/>
    </source>
</evidence>
<dbReference type="PANTHER" id="PTHR11783">
    <property type="entry name" value="SULFOTRANSFERASE SULT"/>
    <property type="match status" value="1"/>
</dbReference>
<organism evidence="4 5">
    <name type="scientific">Aedes albopictus</name>
    <name type="common">Asian tiger mosquito</name>
    <name type="synonym">Stegomyia albopicta</name>
    <dbReference type="NCBI Taxonomy" id="7160"/>
    <lineage>
        <taxon>Eukaryota</taxon>
        <taxon>Metazoa</taxon>
        <taxon>Ecdysozoa</taxon>
        <taxon>Arthropoda</taxon>
        <taxon>Hexapoda</taxon>
        <taxon>Insecta</taxon>
        <taxon>Pterygota</taxon>
        <taxon>Neoptera</taxon>
        <taxon>Endopterygota</taxon>
        <taxon>Diptera</taxon>
        <taxon>Nematocera</taxon>
        <taxon>Culicoidea</taxon>
        <taxon>Culicidae</taxon>
        <taxon>Culicinae</taxon>
        <taxon>Aedini</taxon>
        <taxon>Aedes</taxon>
        <taxon>Stegomyia</taxon>
    </lineage>
</organism>
<keyword evidence="2" id="KW-0808">Transferase</keyword>
<dbReference type="Proteomes" id="UP000069940">
    <property type="component" value="Unassembled WGS sequence"/>
</dbReference>
<sequence>MVDVFVSEFAKLVLQNPLAEEKVSQKRKMFSYKLMDSQQARAFTTELHDRHIEIHLSDISAVSVRGEKNLKPSHCVLPFKYLQYADRIRNLTVYKDDVWVVTFPKCGTTWTQEMVWLIDHDLDYETAGKVDLSRRTVFIEASAVIGDYLGDTVGAVENLARPRHIKSHLPLALLPQQLWTVQPKIIYCARNPKDAAVSYMHHYRHLHGFQGTNETFLEGLLTDQILWCPQVPHTLDFWNVRHLDYVMFNHFEDMKKDIMGILRKTCSFFGKSYTDKQLAKLAEHLSFDTMKKNPSANQTQLLKTLETVRNTKINFNFMRKGQLGCYKDELTPEFTQRLQEHVDKQLAGSGFQYME</sequence>
<dbReference type="SUPFAM" id="SSF52540">
    <property type="entry name" value="P-loop containing nucleoside triphosphate hydrolases"/>
    <property type="match status" value="1"/>
</dbReference>
<comment type="similarity">
    <text evidence="1">Belongs to the sulfotransferase 1 family.</text>
</comment>
<evidence type="ECO:0000259" key="3">
    <source>
        <dbReference type="Pfam" id="PF00685"/>
    </source>
</evidence>
<name>A0ABM2A4Z8_AEDAL</name>
<evidence type="ECO:0000313" key="4">
    <source>
        <dbReference type="EnsemblMetazoa" id="AALFPA23_024514.P36539"/>
    </source>
</evidence>
<feature type="domain" description="Sulfotransferase" evidence="3">
    <location>
        <begin position="95"/>
        <end position="350"/>
    </location>
</feature>
<dbReference type="InterPro" id="IPR027417">
    <property type="entry name" value="P-loop_NTPase"/>
</dbReference>
<accession>A0ABM2A4Z8</accession>
<protein>
    <recommendedName>
        <fullName evidence="3">Sulfotransferase domain-containing protein</fullName>
    </recommendedName>
</protein>
<evidence type="ECO:0000256" key="1">
    <source>
        <dbReference type="ARBA" id="ARBA00005771"/>
    </source>
</evidence>
<keyword evidence="5" id="KW-1185">Reference proteome</keyword>
<dbReference type="Pfam" id="PF00685">
    <property type="entry name" value="Sulfotransfer_1"/>
    <property type="match status" value="1"/>
</dbReference>
<dbReference type="InterPro" id="IPR000863">
    <property type="entry name" value="Sulfotransferase_dom"/>
</dbReference>
<reference evidence="5" key="1">
    <citation type="journal article" date="2015" name="Proc. Natl. Acad. Sci. U.S.A.">
        <title>Genome sequence of the Asian Tiger mosquito, Aedes albopictus, reveals insights into its biology, genetics, and evolution.</title>
        <authorList>
            <person name="Chen X.G."/>
            <person name="Jiang X."/>
            <person name="Gu J."/>
            <person name="Xu M."/>
            <person name="Wu Y."/>
            <person name="Deng Y."/>
            <person name="Zhang C."/>
            <person name="Bonizzoni M."/>
            <person name="Dermauw W."/>
            <person name="Vontas J."/>
            <person name="Armbruster P."/>
            <person name="Huang X."/>
            <person name="Yang Y."/>
            <person name="Zhang H."/>
            <person name="He W."/>
            <person name="Peng H."/>
            <person name="Liu Y."/>
            <person name="Wu K."/>
            <person name="Chen J."/>
            <person name="Lirakis M."/>
            <person name="Topalis P."/>
            <person name="Van Leeuwen T."/>
            <person name="Hall A.B."/>
            <person name="Jiang X."/>
            <person name="Thorpe C."/>
            <person name="Mueller R.L."/>
            <person name="Sun C."/>
            <person name="Waterhouse R.M."/>
            <person name="Yan G."/>
            <person name="Tu Z.J."/>
            <person name="Fang X."/>
            <person name="James A.A."/>
        </authorList>
    </citation>
    <scope>NUCLEOTIDE SEQUENCE [LARGE SCALE GENOMIC DNA]</scope>
    <source>
        <strain evidence="5">Foshan</strain>
    </source>
</reference>
<proteinExistence type="inferred from homology"/>
<evidence type="ECO:0000256" key="2">
    <source>
        <dbReference type="ARBA" id="ARBA00022679"/>
    </source>
</evidence>
<dbReference type="Gene3D" id="3.40.50.300">
    <property type="entry name" value="P-loop containing nucleotide triphosphate hydrolases"/>
    <property type="match status" value="1"/>
</dbReference>